<dbReference type="InterPro" id="IPR025110">
    <property type="entry name" value="AMP-bd_C"/>
</dbReference>
<evidence type="ECO:0000313" key="5">
    <source>
        <dbReference type="EMBL" id="WBA43690.1"/>
    </source>
</evidence>
<dbReference type="InterPro" id="IPR042099">
    <property type="entry name" value="ANL_N_sf"/>
</dbReference>
<dbReference type="SUPFAM" id="SSF56801">
    <property type="entry name" value="Acetyl-CoA synthetase-like"/>
    <property type="match status" value="1"/>
</dbReference>
<dbReference type="PANTHER" id="PTHR43201:SF5">
    <property type="entry name" value="MEDIUM-CHAIN ACYL-COA LIGASE ACSF2, MITOCHONDRIAL"/>
    <property type="match status" value="1"/>
</dbReference>
<dbReference type="Pfam" id="PF00501">
    <property type="entry name" value="AMP-binding"/>
    <property type="match status" value="1"/>
</dbReference>
<gene>
    <name evidence="5" type="ORF">O3303_08995</name>
</gene>
<comment type="similarity">
    <text evidence="1">Belongs to the ATP-dependent AMP-binding enzyme family.</text>
</comment>
<dbReference type="InterPro" id="IPR045851">
    <property type="entry name" value="AMP-bd_C_sf"/>
</dbReference>
<evidence type="ECO:0000259" key="4">
    <source>
        <dbReference type="Pfam" id="PF13193"/>
    </source>
</evidence>
<sequence length="383" mass="42222">MNTSATSADLLLPDSLLLNGREFRYADIQQYPANSPQDLNGYEARVLDFVRQWLNGAQEFGLRTSGSTGKPQLVQMKRRQLEASARRTGDYFDLGPGDRLLVCLNCEFVGGLMMLVRGLERRMHLTIVEPHADPLALVPAGAEFDFTSFVPLQLRTVLDAGHAPRLNRMKGILVGGAAVERSLETEIRKLKVPVYVTYGMTETASHIALRRLNGPDVQTTYRVLPGIHVGQDARGCLTARADVTLDQLIITNDRITLSDDGHRFEWLGRADFVINSGGVKVQAEKVELVLEVALTELGLGRRAFVAGRPDPRLGEQVTAFLEGAALRPQQQQQLLALLSQRLDKYEVPRDMVYVPQFRTTASGKLDRLSTVRGLAPAPGVGGR</sequence>
<keyword evidence="2" id="KW-0436">Ligase</keyword>
<dbReference type="Gene3D" id="3.40.50.12780">
    <property type="entry name" value="N-terminal domain of ligase-like"/>
    <property type="match status" value="1"/>
</dbReference>
<dbReference type="RefSeq" id="WP_269561726.1">
    <property type="nucleotide sequence ID" value="NZ_CP114767.1"/>
</dbReference>
<keyword evidence="6" id="KW-1185">Reference proteome</keyword>
<evidence type="ECO:0000256" key="2">
    <source>
        <dbReference type="ARBA" id="ARBA00022598"/>
    </source>
</evidence>
<dbReference type="Proteomes" id="UP001211005">
    <property type="component" value="Chromosome"/>
</dbReference>
<dbReference type="EMBL" id="CP114767">
    <property type="protein sequence ID" value="WBA43690.1"/>
    <property type="molecule type" value="Genomic_DNA"/>
</dbReference>
<organism evidence="5 6">
    <name type="scientific">Hymenobacter canadensis</name>
    <dbReference type="NCBI Taxonomy" id="2999067"/>
    <lineage>
        <taxon>Bacteria</taxon>
        <taxon>Pseudomonadati</taxon>
        <taxon>Bacteroidota</taxon>
        <taxon>Cytophagia</taxon>
        <taxon>Cytophagales</taxon>
        <taxon>Hymenobacteraceae</taxon>
        <taxon>Hymenobacter</taxon>
    </lineage>
</organism>
<evidence type="ECO:0000259" key="3">
    <source>
        <dbReference type="Pfam" id="PF00501"/>
    </source>
</evidence>
<dbReference type="InterPro" id="IPR000873">
    <property type="entry name" value="AMP-dep_synth/lig_dom"/>
</dbReference>
<feature type="domain" description="AMP-binding enzyme C-terminal" evidence="4">
    <location>
        <begin position="291"/>
        <end position="364"/>
    </location>
</feature>
<protein>
    <submittedName>
        <fullName evidence="5">AMP-binding protein</fullName>
    </submittedName>
</protein>
<dbReference type="Pfam" id="PF13193">
    <property type="entry name" value="AMP-binding_C"/>
    <property type="match status" value="1"/>
</dbReference>
<proteinExistence type="inferred from homology"/>
<feature type="domain" description="AMP-dependent synthetase/ligase" evidence="3">
    <location>
        <begin position="64"/>
        <end position="216"/>
    </location>
</feature>
<evidence type="ECO:0000256" key="1">
    <source>
        <dbReference type="ARBA" id="ARBA00006432"/>
    </source>
</evidence>
<accession>A0ABY7LWP9</accession>
<evidence type="ECO:0000313" key="6">
    <source>
        <dbReference type="Proteomes" id="UP001211005"/>
    </source>
</evidence>
<dbReference type="Gene3D" id="3.30.300.30">
    <property type="match status" value="1"/>
</dbReference>
<name>A0ABY7LWP9_9BACT</name>
<dbReference type="PANTHER" id="PTHR43201">
    <property type="entry name" value="ACYL-COA SYNTHETASE"/>
    <property type="match status" value="1"/>
</dbReference>
<reference evidence="5 6" key="1">
    <citation type="submission" date="2022-12" db="EMBL/GenBank/DDBJ databases">
        <title>Hymenobacter canadensis sp. nov. isolated from lake water of the Cambridge Bay, Canada.</title>
        <authorList>
            <person name="Kim W.H."/>
            <person name="Lee Y.M."/>
        </authorList>
    </citation>
    <scope>NUCLEOTIDE SEQUENCE [LARGE SCALE GENOMIC DNA]</scope>
    <source>
        <strain evidence="5 6">PAMC 29467</strain>
    </source>
</reference>